<sequence>MGVSENYKGLILAVCSSGFIGASFILKKKGLKRAASRGTRA</sequence>
<dbReference type="EMBL" id="LXQA010107902">
    <property type="protein sequence ID" value="MCI17977.1"/>
    <property type="molecule type" value="Genomic_DNA"/>
</dbReference>
<protein>
    <submittedName>
        <fullName evidence="6">Magnesium transporter NIPA2-like</fullName>
    </submittedName>
</protein>
<evidence type="ECO:0000256" key="4">
    <source>
        <dbReference type="ARBA" id="ARBA00023136"/>
    </source>
</evidence>
<comment type="subcellular location">
    <subcellularLocation>
        <location evidence="1">Cell membrane</location>
        <topology evidence="1">Multi-pass membrane protein</topology>
    </subcellularLocation>
</comment>
<dbReference type="AlphaFoldDB" id="A0A392Q1W8"/>
<keyword evidence="2 5" id="KW-0812">Transmembrane</keyword>
<organism evidence="6 7">
    <name type="scientific">Trifolium medium</name>
    <dbReference type="NCBI Taxonomy" id="97028"/>
    <lineage>
        <taxon>Eukaryota</taxon>
        <taxon>Viridiplantae</taxon>
        <taxon>Streptophyta</taxon>
        <taxon>Embryophyta</taxon>
        <taxon>Tracheophyta</taxon>
        <taxon>Spermatophyta</taxon>
        <taxon>Magnoliopsida</taxon>
        <taxon>eudicotyledons</taxon>
        <taxon>Gunneridae</taxon>
        <taxon>Pentapetalae</taxon>
        <taxon>rosids</taxon>
        <taxon>fabids</taxon>
        <taxon>Fabales</taxon>
        <taxon>Fabaceae</taxon>
        <taxon>Papilionoideae</taxon>
        <taxon>50 kb inversion clade</taxon>
        <taxon>NPAAA clade</taxon>
        <taxon>Hologalegina</taxon>
        <taxon>IRL clade</taxon>
        <taxon>Trifolieae</taxon>
        <taxon>Trifolium</taxon>
    </lineage>
</organism>
<dbReference type="InterPro" id="IPR008521">
    <property type="entry name" value="Mg_trans_NIPA"/>
</dbReference>
<evidence type="ECO:0000313" key="7">
    <source>
        <dbReference type="Proteomes" id="UP000265520"/>
    </source>
</evidence>
<name>A0A392Q1W8_9FABA</name>
<dbReference type="Proteomes" id="UP000265520">
    <property type="component" value="Unassembled WGS sequence"/>
</dbReference>
<evidence type="ECO:0000256" key="1">
    <source>
        <dbReference type="ARBA" id="ARBA00004651"/>
    </source>
</evidence>
<dbReference type="GO" id="GO:0016020">
    <property type="term" value="C:membrane"/>
    <property type="evidence" value="ECO:0007669"/>
    <property type="project" value="UniProtKB-SubCell"/>
</dbReference>
<keyword evidence="3 5" id="KW-1133">Transmembrane helix</keyword>
<feature type="non-terminal residue" evidence="6">
    <location>
        <position position="41"/>
    </location>
</feature>
<reference evidence="6 7" key="1">
    <citation type="journal article" date="2018" name="Front. Plant Sci.">
        <title>Red Clover (Trifolium pratense) and Zigzag Clover (T. medium) - A Picture of Genomic Similarities and Differences.</title>
        <authorList>
            <person name="Dluhosova J."/>
            <person name="Istvanek J."/>
            <person name="Nedelnik J."/>
            <person name="Repkova J."/>
        </authorList>
    </citation>
    <scope>NUCLEOTIDE SEQUENCE [LARGE SCALE GENOMIC DNA]</scope>
    <source>
        <strain evidence="7">cv. 10/8</strain>
        <tissue evidence="6">Leaf</tissue>
    </source>
</reference>
<evidence type="ECO:0000256" key="3">
    <source>
        <dbReference type="ARBA" id="ARBA00022989"/>
    </source>
</evidence>
<evidence type="ECO:0000256" key="2">
    <source>
        <dbReference type="ARBA" id="ARBA00022692"/>
    </source>
</evidence>
<dbReference type="Pfam" id="PF05653">
    <property type="entry name" value="Mg_trans_NIPA"/>
    <property type="match status" value="1"/>
</dbReference>
<evidence type="ECO:0000256" key="5">
    <source>
        <dbReference type="SAM" id="Phobius"/>
    </source>
</evidence>
<accession>A0A392Q1W8</accession>
<dbReference type="GO" id="GO:0005769">
    <property type="term" value="C:early endosome"/>
    <property type="evidence" value="ECO:0007669"/>
    <property type="project" value="UniProtKB-SubCell"/>
</dbReference>
<keyword evidence="4 5" id="KW-0472">Membrane</keyword>
<comment type="caution">
    <text evidence="6">The sequence shown here is derived from an EMBL/GenBank/DDBJ whole genome shotgun (WGS) entry which is preliminary data.</text>
</comment>
<evidence type="ECO:0000313" key="6">
    <source>
        <dbReference type="EMBL" id="MCI17977.1"/>
    </source>
</evidence>
<keyword evidence="7" id="KW-1185">Reference proteome</keyword>
<proteinExistence type="predicted"/>
<dbReference type="GO" id="GO:0015095">
    <property type="term" value="F:magnesium ion transmembrane transporter activity"/>
    <property type="evidence" value="ECO:0007669"/>
    <property type="project" value="InterPro"/>
</dbReference>
<feature type="transmembrane region" description="Helical" evidence="5">
    <location>
        <begin position="6"/>
        <end position="26"/>
    </location>
</feature>